<feature type="compositionally biased region" description="Basic and acidic residues" evidence="1">
    <location>
        <begin position="80"/>
        <end position="90"/>
    </location>
</feature>
<organism evidence="2">
    <name type="scientific">Phaffia rhodozyma</name>
    <name type="common">Yeast</name>
    <name type="synonym">Xanthophyllomyces dendrorhous</name>
    <dbReference type="NCBI Taxonomy" id="264483"/>
    <lineage>
        <taxon>Eukaryota</taxon>
        <taxon>Fungi</taxon>
        <taxon>Dikarya</taxon>
        <taxon>Basidiomycota</taxon>
        <taxon>Agaricomycotina</taxon>
        <taxon>Tremellomycetes</taxon>
        <taxon>Cystofilobasidiales</taxon>
        <taxon>Mrakiaceae</taxon>
        <taxon>Phaffia</taxon>
    </lineage>
</organism>
<name>A0A0F7SNH0_PHARH</name>
<feature type="region of interest" description="Disordered" evidence="1">
    <location>
        <begin position="80"/>
        <end position="104"/>
    </location>
</feature>
<accession>A0A0F7SNH0</accession>
<dbReference type="AlphaFoldDB" id="A0A0F7SNH0"/>
<evidence type="ECO:0000313" key="2">
    <source>
        <dbReference type="EMBL" id="CED82145.1"/>
    </source>
</evidence>
<protein>
    <submittedName>
        <fullName evidence="2">Cap1-related protein</fullName>
    </submittedName>
</protein>
<proteinExistence type="predicted"/>
<sequence length="104" mass="11999">MATLPPWFAYVPANVDFSDLYTILAFFRGSPSSTKGMHDRVAHRIASNGQCWVERTWRIQDMQAYAFRLLLEFERAVSPDRDTGKMDFHYTPRSSGKKVPVPEE</sequence>
<reference evidence="2" key="1">
    <citation type="submission" date="2014-08" db="EMBL/GenBank/DDBJ databases">
        <authorList>
            <person name="Sharma Rahul"/>
            <person name="Thines Marco"/>
        </authorList>
    </citation>
    <scope>NUCLEOTIDE SEQUENCE</scope>
</reference>
<evidence type="ECO:0000256" key="1">
    <source>
        <dbReference type="SAM" id="MobiDB-lite"/>
    </source>
</evidence>
<dbReference type="EMBL" id="LN483124">
    <property type="protein sequence ID" value="CED82145.1"/>
    <property type="molecule type" value="Genomic_DNA"/>
</dbReference>